<name>A0A482U193_9FLAO</name>
<keyword evidence="7 8" id="KW-0411">Iron-sulfur</keyword>
<dbReference type="GO" id="GO:0016887">
    <property type="term" value="F:ATP hydrolysis activity"/>
    <property type="evidence" value="ECO:0007669"/>
    <property type="project" value="UniProtKB-UniRule"/>
</dbReference>
<evidence type="ECO:0000256" key="3">
    <source>
        <dbReference type="ARBA" id="ARBA00022723"/>
    </source>
</evidence>
<dbReference type="CDD" id="cd02037">
    <property type="entry name" value="Mrp_NBP35"/>
    <property type="match status" value="1"/>
</dbReference>
<dbReference type="PANTHER" id="PTHR42961">
    <property type="entry name" value="IRON-SULFUR PROTEIN NUBPL"/>
    <property type="match status" value="1"/>
</dbReference>
<comment type="similarity">
    <text evidence="8">Belongs to the Mrp/NBP35 ATP-binding proteins family.</text>
</comment>
<dbReference type="SUPFAM" id="SSF117916">
    <property type="entry name" value="Fe-S cluster assembly (FSCA) domain-like"/>
    <property type="match status" value="1"/>
</dbReference>
<dbReference type="InterPro" id="IPR044304">
    <property type="entry name" value="NUBPL-like"/>
</dbReference>
<dbReference type="GO" id="GO:0140663">
    <property type="term" value="F:ATP-dependent FeS chaperone activity"/>
    <property type="evidence" value="ECO:0007669"/>
    <property type="project" value="InterPro"/>
</dbReference>
<evidence type="ECO:0000256" key="4">
    <source>
        <dbReference type="ARBA" id="ARBA00022741"/>
    </source>
</evidence>
<comment type="caution">
    <text evidence="10">The sequence shown here is derived from an EMBL/GenBank/DDBJ whole genome shotgun (WGS) entry which is preliminary data.</text>
</comment>
<reference evidence="10 11" key="1">
    <citation type="submission" date="2019-01" db="EMBL/GenBank/DDBJ databases">
        <title>Flavobacterium sp. nov. isolated from arctic soil.</title>
        <authorList>
            <person name="Kim D.-U."/>
        </authorList>
    </citation>
    <scope>NUCLEOTIDE SEQUENCE [LARGE SCALE GENOMIC DNA]</scope>
    <source>
        <strain evidence="10 11">Kopri-42</strain>
    </source>
</reference>
<dbReference type="OrthoDB" id="9809679at2"/>
<keyword evidence="11" id="KW-1185">Reference proteome</keyword>
<keyword evidence="4 8" id="KW-0547">Nucleotide-binding</keyword>
<protein>
    <recommendedName>
        <fullName evidence="8">Iron-sulfur cluster carrier protein</fullName>
    </recommendedName>
</protein>
<dbReference type="GO" id="GO:0005524">
    <property type="term" value="F:ATP binding"/>
    <property type="evidence" value="ECO:0007669"/>
    <property type="project" value="UniProtKB-UniRule"/>
</dbReference>
<proteinExistence type="inferred from homology"/>
<dbReference type="GO" id="GO:0051539">
    <property type="term" value="F:4 iron, 4 sulfur cluster binding"/>
    <property type="evidence" value="ECO:0007669"/>
    <property type="project" value="TreeGrafter"/>
</dbReference>
<dbReference type="Pfam" id="PF01883">
    <property type="entry name" value="FeS_assembly_P"/>
    <property type="match status" value="1"/>
</dbReference>
<dbReference type="InterPro" id="IPR019591">
    <property type="entry name" value="Mrp/NBP35_ATP-bd"/>
</dbReference>
<accession>A0A482U193</accession>
<dbReference type="RefSeq" id="WP_113665429.1">
    <property type="nucleotide sequence ID" value="NZ_QNVY02000001.1"/>
</dbReference>
<keyword evidence="3 8" id="KW-0479">Metal-binding</keyword>
<keyword evidence="8" id="KW-0378">Hydrolase</keyword>
<dbReference type="PANTHER" id="PTHR42961:SF2">
    <property type="entry name" value="IRON-SULFUR PROTEIN NUBPL"/>
    <property type="match status" value="1"/>
</dbReference>
<comment type="similarity">
    <text evidence="2">In the C-terminal section; belongs to the Mrp/NBP35 ATP-binding proteins family.</text>
</comment>
<evidence type="ECO:0000256" key="7">
    <source>
        <dbReference type="ARBA" id="ARBA00023014"/>
    </source>
</evidence>
<dbReference type="InterPro" id="IPR033756">
    <property type="entry name" value="YlxH/NBP35"/>
</dbReference>
<evidence type="ECO:0000256" key="2">
    <source>
        <dbReference type="ARBA" id="ARBA00008205"/>
    </source>
</evidence>
<dbReference type="SUPFAM" id="SSF52540">
    <property type="entry name" value="P-loop containing nucleoside triphosphate hydrolases"/>
    <property type="match status" value="1"/>
</dbReference>
<evidence type="ECO:0000313" key="11">
    <source>
        <dbReference type="Proteomes" id="UP000253235"/>
    </source>
</evidence>
<dbReference type="AlphaFoldDB" id="A0A482U193"/>
<comment type="similarity">
    <text evidence="1">In the N-terminal section; belongs to the MIP18 family.</text>
</comment>
<dbReference type="HAMAP" id="MF_02040">
    <property type="entry name" value="Mrp_NBP35"/>
    <property type="match status" value="1"/>
</dbReference>
<comment type="subunit">
    <text evidence="8">Homodimer.</text>
</comment>
<evidence type="ECO:0000256" key="8">
    <source>
        <dbReference type="HAMAP-Rule" id="MF_02040"/>
    </source>
</evidence>
<dbReference type="InterPro" id="IPR034904">
    <property type="entry name" value="FSCA_dom_sf"/>
</dbReference>
<dbReference type="EMBL" id="QNVY02000001">
    <property type="protein sequence ID" value="RYJ53506.1"/>
    <property type="molecule type" value="Genomic_DNA"/>
</dbReference>
<sequence length="376" mass="40302">MKLDRKDILKALETITIAGEGKNMVESGAIANVITFGDEVVVDLVLHTPAMHIKKRAEDDIKKTILELVSPDAKIKINSKVEVPDKPEIKGKSIPGIKNIIGVASGKGGVGKSTVTANLAVSLAKMGFSVGILDADIYGPSMPIMFDVESEKPISVTVDGKSKMKPVESYEVKILSIGFFTAPSQAVIWRGPMASKALNQMIFDADWGELDFMLVDLPPGTGDIHLSIVQSLPITGVVIVSTPQAVALADAKKGVSMFMSEAINVPVLGIIENMAYFTPEELPENKYYIFGKEGARNLSEDLGVPFLGEVPIVQSIREAGDYGRPAAMQTGSVIETVFEQITRNVVQETVNRNESLPATEAVKITTMAGCSAVNKK</sequence>
<dbReference type="InterPro" id="IPR000808">
    <property type="entry name" value="Mrp-like_CS"/>
</dbReference>
<dbReference type="Pfam" id="PF10609">
    <property type="entry name" value="ParA"/>
    <property type="match status" value="1"/>
</dbReference>
<dbReference type="InterPro" id="IPR027417">
    <property type="entry name" value="P-loop_NTPase"/>
</dbReference>
<dbReference type="Gene3D" id="3.40.50.300">
    <property type="entry name" value="P-loop containing nucleotide triphosphate hydrolases"/>
    <property type="match status" value="1"/>
</dbReference>
<dbReference type="GO" id="GO:0046872">
    <property type="term" value="F:metal ion binding"/>
    <property type="evidence" value="ECO:0007669"/>
    <property type="project" value="UniProtKB-KW"/>
</dbReference>
<dbReference type="Proteomes" id="UP000253235">
    <property type="component" value="Unassembled WGS sequence"/>
</dbReference>
<keyword evidence="6 8" id="KW-0408">Iron</keyword>
<feature type="domain" description="MIP18 family-like" evidence="9">
    <location>
        <begin position="6"/>
        <end position="66"/>
    </location>
</feature>
<evidence type="ECO:0000256" key="6">
    <source>
        <dbReference type="ARBA" id="ARBA00023004"/>
    </source>
</evidence>
<comment type="function">
    <text evidence="8">Binds and transfers iron-sulfur (Fe-S) clusters to target apoproteins. Can hydrolyze ATP.</text>
</comment>
<dbReference type="PROSITE" id="PS01215">
    <property type="entry name" value="MRP"/>
    <property type="match status" value="1"/>
</dbReference>
<dbReference type="GO" id="GO:0016226">
    <property type="term" value="P:iron-sulfur cluster assembly"/>
    <property type="evidence" value="ECO:0007669"/>
    <property type="project" value="InterPro"/>
</dbReference>
<dbReference type="FunFam" id="3.40.50.300:FF:001119">
    <property type="entry name" value="Iron-sulfur cluster carrier protein"/>
    <property type="match status" value="1"/>
</dbReference>
<dbReference type="InterPro" id="IPR002744">
    <property type="entry name" value="MIP18-like"/>
</dbReference>
<feature type="binding site" evidence="8">
    <location>
        <begin position="106"/>
        <end position="113"/>
    </location>
    <ligand>
        <name>ATP</name>
        <dbReference type="ChEBI" id="CHEBI:30616"/>
    </ligand>
</feature>
<evidence type="ECO:0000256" key="1">
    <source>
        <dbReference type="ARBA" id="ARBA00007352"/>
    </source>
</evidence>
<evidence type="ECO:0000256" key="5">
    <source>
        <dbReference type="ARBA" id="ARBA00022840"/>
    </source>
</evidence>
<keyword evidence="5 8" id="KW-0067">ATP-binding</keyword>
<evidence type="ECO:0000313" key="10">
    <source>
        <dbReference type="EMBL" id="RYJ53506.1"/>
    </source>
</evidence>
<gene>
    <name evidence="10" type="ORF">DR871_005490</name>
</gene>
<evidence type="ECO:0000259" key="9">
    <source>
        <dbReference type="Pfam" id="PF01883"/>
    </source>
</evidence>
<organism evidence="10 11">
    <name type="scientific">Flavobacterium petrolei</name>
    <dbReference type="NCBI Taxonomy" id="2259594"/>
    <lineage>
        <taxon>Bacteria</taxon>
        <taxon>Pseudomonadati</taxon>
        <taxon>Bacteroidota</taxon>
        <taxon>Flavobacteriia</taxon>
        <taxon>Flavobacteriales</taxon>
        <taxon>Flavobacteriaceae</taxon>
        <taxon>Flavobacterium</taxon>
    </lineage>
</organism>